<dbReference type="InParanoid" id="G2YND4"/>
<proteinExistence type="predicted"/>
<sequence>MAPVRVKDKTRPEQGMPLPWYEWHTKKEGRSCSSEVYRRGLSTGVCKLTAGSRCFRCSDNVT</sequence>
<organism evidence="1 2">
    <name type="scientific">Botryotinia fuckeliana (strain T4)</name>
    <name type="common">Noble rot fungus</name>
    <name type="synonym">Botrytis cinerea</name>
    <dbReference type="NCBI Taxonomy" id="999810"/>
    <lineage>
        <taxon>Eukaryota</taxon>
        <taxon>Fungi</taxon>
        <taxon>Dikarya</taxon>
        <taxon>Ascomycota</taxon>
        <taxon>Pezizomycotina</taxon>
        <taxon>Leotiomycetes</taxon>
        <taxon>Helotiales</taxon>
        <taxon>Sclerotiniaceae</taxon>
        <taxon>Botrytis</taxon>
    </lineage>
</organism>
<dbReference type="AlphaFoldDB" id="G2YND4"/>
<dbReference type="Proteomes" id="UP000008177">
    <property type="component" value="Unplaced contigs"/>
</dbReference>
<reference evidence="2" key="1">
    <citation type="journal article" date="2011" name="PLoS Genet.">
        <title>Genomic analysis of the necrotrophic fungal pathogens Sclerotinia sclerotiorum and Botrytis cinerea.</title>
        <authorList>
            <person name="Amselem J."/>
            <person name="Cuomo C.A."/>
            <person name="van Kan J.A."/>
            <person name="Viaud M."/>
            <person name="Benito E.P."/>
            <person name="Couloux A."/>
            <person name="Coutinho P.M."/>
            <person name="de Vries R.P."/>
            <person name="Dyer P.S."/>
            <person name="Fillinger S."/>
            <person name="Fournier E."/>
            <person name="Gout L."/>
            <person name="Hahn M."/>
            <person name="Kohn L."/>
            <person name="Lapalu N."/>
            <person name="Plummer K.M."/>
            <person name="Pradier J.M."/>
            <person name="Quevillon E."/>
            <person name="Sharon A."/>
            <person name="Simon A."/>
            <person name="ten Have A."/>
            <person name="Tudzynski B."/>
            <person name="Tudzynski P."/>
            <person name="Wincker P."/>
            <person name="Andrew M."/>
            <person name="Anthouard V."/>
            <person name="Beever R.E."/>
            <person name="Beffa R."/>
            <person name="Benoit I."/>
            <person name="Bouzid O."/>
            <person name="Brault B."/>
            <person name="Chen Z."/>
            <person name="Choquer M."/>
            <person name="Collemare J."/>
            <person name="Cotton P."/>
            <person name="Danchin E.G."/>
            <person name="Da Silva C."/>
            <person name="Gautier A."/>
            <person name="Giraud C."/>
            <person name="Giraud T."/>
            <person name="Gonzalez C."/>
            <person name="Grossetete S."/>
            <person name="Guldener U."/>
            <person name="Henrissat B."/>
            <person name="Howlett B.J."/>
            <person name="Kodira C."/>
            <person name="Kretschmer M."/>
            <person name="Lappartient A."/>
            <person name="Leroch M."/>
            <person name="Levis C."/>
            <person name="Mauceli E."/>
            <person name="Neuveglise C."/>
            <person name="Oeser B."/>
            <person name="Pearson M."/>
            <person name="Poulain J."/>
            <person name="Poussereau N."/>
            <person name="Quesneville H."/>
            <person name="Rascle C."/>
            <person name="Schumacher J."/>
            <person name="Segurens B."/>
            <person name="Sexton A."/>
            <person name="Silva E."/>
            <person name="Sirven C."/>
            <person name="Soanes D.M."/>
            <person name="Talbot N.J."/>
            <person name="Templeton M."/>
            <person name="Yandava C."/>
            <person name="Yarden O."/>
            <person name="Zeng Q."/>
            <person name="Rollins J.A."/>
            <person name="Lebrun M.H."/>
            <person name="Dickman M."/>
        </authorList>
    </citation>
    <scope>NUCLEOTIDE SEQUENCE [LARGE SCALE GENOMIC DNA]</scope>
    <source>
        <strain evidence="2">T4</strain>
    </source>
</reference>
<dbReference type="HOGENOM" id="CLU_2903955_0_0_1"/>
<protein>
    <submittedName>
        <fullName evidence="1">Uncharacterized protein</fullName>
    </submittedName>
</protein>
<evidence type="ECO:0000313" key="1">
    <source>
        <dbReference type="EMBL" id="CCD53132.1"/>
    </source>
</evidence>
<gene>
    <name evidence="1" type="ORF">BofuT4_uP121510.1</name>
</gene>
<evidence type="ECO:0000313" key="2">
    <source>
        <dbReference type="Proteomes" id="UP000008177"/>
    </source>
</evidence>
<accession>G2YND4</accession>
<name>G2YND4_BOTF4</name>
<dbReference type="EMBL" id="FQ790346">
    <property type="protein sequence ID" value="CCD53132.1"/>
    <property type="molecule type" value="Genomic_DNA"/>
</dbReference>